<dbReference type="AlphaFoldDB" id="B2IFR6"/>
<dbReference type="InterPro" id="IPR036259">
    <property type="entry name" value="MFS_trans_sf"/>
</dbReference>
<evidence type="ECO:0000256" key="6">
    <source>
        <dbReference type="ARBA" id="ARBA00023136"/>
    </source>
</evidence>
<reference evidence="10" key="1">
    <citation type="submission" date="2008-03" db="EMBL/GenBank/DDBJ databases">
        <title>Complete sequence of chromosome of Beijerinckia indica subsp. indica ATCC 9039.</title>
        <authorList>
            <consortium name="US DOE Joint Genome Institute"/>
            <person name="Copeland A."/>
            <person name="Lucas S."/>
            <person name="Lapidus A."/>
            <person name="Glavina del Rio T."/>
            <person name="Dalin E."/>
            <person name="Tice H."/>
            <person name="Bruce D."/>
            <person name="Goodwin L."/>
            <person name="Pitluck S."/>
            <person name="LaButti K."/>
            <person name="Schmutz J."/>
            <person name="Larimer F."/>
            <person name="Land M."/>
            <person name="Hauser L."/>
            <person name="Kyrpides N."/>
            <person name="Mikhailova N."/>
            <person name="Dunfield P.F."/>
            <person name="Dedysh S.N."/>
            <person name="Liesack W."/>
            <person name="Saw J.H."/>
            <person name="Alam M."/>
            <person name="Chen Y."/>
            <person name="Murrell J.C."/>
            <person name="Richardson P."/>
        </authorList>
    </citation>
    <scope>NUCLEOTIDE SEQUENCE [LARGE SCALE GENOMIC DNA]</scope>
    <source>
        <strain evidence="10">ATCC 9039 / DSM 1715 / NCIMB 8712</strain>
    </source>
</reference>
<dbReference type="Proteomes" id="UP000001695">
    <property type="component" value="Chromosome"/>
</dbReference>
<keyword evidence="2" id="KW-0813">Transport</keyword>
<feature type="transmembrane region" description="Helical" evidence="7">
    <location>
        <begin position="307"/>
        <end position="328"/>
    </location>
</feature>
<dbReference type="KEGG" id="bid:Bind_0627"/>
<evidence type="ECO:0000256" key="1">
    <source>
        <dbReference type="ARBA" id="ARBA00004651"/>
    </source>
</evidence>
<organism evidence="9 10">
    <name type="scientific">Beijerinckia indica subsp. indica (strain ATCC 9039 / DSM 1715 / NCIMB 8712)</name>
    <dbReference type="NCBI Taxonomy" id="395963"/>
    <lineage>
        <taxon>Bacteria</taxon>
        <taxon>Pseudomonadati</taxon>
        <taxon>Pseudomonadota</taxon>
        <taxon>Alphaproteobacteria</taxon>
        <taxon>Hyphomicrobiales</taxon>
        <taxon>Beijerinckiaceae</taxon>
        <taxon>Beijerinckia</taxon>
    </lineage>
</organism>
<dbReference type="InterPro" id="IPR020846">
    <property type="entry name" value="MFS_dom"/>
</dbReference>
<dbReference type="EMBL" id="CP001016">
    <property type="protein sequence ID" value="ACB94277.1"/>
    <property type="molecule type" value="Genomic_DNA"/>
</dbReference>
<dbReference type="Gene3D" id="1.20.1250.20">
    <property type="entry name" value="MFS general substrate transporter like domains"/>
    <property type="match status" value="1"/>
</dbReference>
<sequence>MTSSSLTYTIKKGTGMEDASITQSHAATIQKSIVKPDARDLRRAAWVCSLGSALEYYDFALYSLASALIFGPLFFPNQAAGMALIASFGTYFLGFAVRPLGGILFGSLGDRLGRKFVLLTTVALMGVASTAIGLIPTFSQIGYWAPGLLVFLRLLQGLGAGAEQAGAAVLMTEYAPSSQRGFYASLPFLGIQIGTILAAVVYFVLLMGVSDITQTGLWRVPFLASAIILGVAIYMRVSLKESPSFTKLEKAHKTTEAPLRNLLKTSRRTVLLGIGLRLAENGASSIYQALAVSYIVTVTGLQSSIGALSLVVAAMLGALIVPLAGYLSDLYGRVAVYRGFAVLQVLIAFPCWWVFSLGHVVPTIIAFTIALGCATWGMFGAQAAFLPELFGAQHRYIGVSVTREVSSVLAGGLAPLIGSAIINLVVQNNAGASQPGLLAWIPLAGYVVLLSIGTIVATFFLPEPRGRDLDDIRDAINQ</sequence>
<evidence type="ECO:0000259" key="8">
    <source>
        <dbReference type="PROSITE" id="PS50850"/>
    </source>
</evidence>
<evidence type="ECO:0000256" key="2">
    <source>
        <dbReference type="ARBA" id="ARBA00022448"/>
    </source>
</evidence>
<feature type="transmembrane region" description="Helical" evidence="7">
    <location>
        <begin position="407"/>
        <end position="426"/>
    </location>
</feature>
<gene>
    <name evidence="9" type="ordered locus">Bind_0627</name>
</gene>
<evidence type="ECO:0000256" key="5">
    <source>
        <dbReference type="ARBA" id="ARBA00022989"/>
    </source>
</evidence>
<evidence type="ECO:0000313" key="9">
    <source>
        <dbReference type="EMBL" id="ACB94277.1"/>
    </source>
</evidence>
<evidence type="ECO:0000313" key="10">
    <source>
        <dbReference type="Proteomes" id="UP000001695"/>
    </source>
</evidence>
<name>B2IFR6_BEII9</name>
<keyword evidence="5 7" id="KW-1133">Transmembrane helix</keyword>
<keyword evidence="3" id="KW-1003">Cell membrane</keyword>
<keyword evidence="6 7" id="KW-0472">Membrane</keyword>
<evidence type="ECO:0000256" key="3">
    <source>
        <dbReference type="ARBA" id="ARBA00022475"/>
    </source>
</evidence>
<feature type="transmembrane region" description="Helical" evidence="7">
    <location>
        <begin position="217"/>
        <end position="237"/>
    </location>
</feature>
<reference evidence="9 10" key="2">
    <citation type="journal article" date="2010" name="J. Bacteriol.">
        <title>Complete genome sequence of Beijerinckia indica subsp. indica.</title>
        <authorList>
            <person name="Tamas I."/>
            <person name="Dedysh S.N."/>
            <person name="Liesack W."/>
            <person name="Stott M.B."/>
            <person name="Alam M."/>
            <person name="Murrell J.C."/>
            <person name="Dunfield P.F."/>
        </authorList>
    </citation>
    <scope>NUCLEOTIDE SEQUENCE [LARGE SCALE GENOMIC DNA]</scope>
    <source>
        <strain evidence="10">ATCC 9039 / DSM 1715 / NCIMB 8712</strain>
    </source>
</reference>
<feature type="transmembrane region" description="Helical" evidence="7">
    <location>
        <begin position="59"/>
        <end position="75"/>
    </location>
</feature>
<dbReference type="PANTHER" id="PTHR43045:SF1">
    <property type="entry name" value="SHIKIMATE TRANSPORTER"/>
    <property type="match status" value="1"/>
</dbReference>
<keyword evidence="4 7" id="KW-0812">Transmembrane</keyword>
<dbReference type="GO" id="GO:0005886">
    <property type="term" value="C:plasma membrane"/>
    <property type="evidence" value="ECO:0007669"/>
    <property type="project" value="UniProtKB-SubCell"/>
</dbReference>
<dbReference type="InterPro" id="IPR005829">
    <property type="entry name" value="Sugar_transporter_CS"/>
</dbReference>
<keyword evidence="10" id="KW-1185">Reference proteome</keyword>
<dbReference type="STRING" id="395963.Bind_0627"/>
<accession>B2IFR6</accession>
<proteinExistence type="predicted"/>
<feature type="domain" description="Major facilitator superfamily (MFS) profile" evidence="8">
    <location>
        <begin position="44"/>
        <end position="465"/>
    </location>
</feature>
<dbReference type="Pfam" id="PF07690">
    <property type="entry name" value="MFS_1"/>
    <property type="match status" value="1"/>
</dbReference>
<dbReference type="eggNOG" id="COG0477">
    <property type="taxonomic scope" value="Bacteria"/>
</dbReference>
<dbReference type="PROSITE" id="PS00217">
    <property type="entry name" value="SUGAR_TRANSPORT_2"/>
    <property type="match status" value="1"/>
</dbReference>
<evidence type="ECO:0000256" key="7">
    <source>
        <dbReference type="SAM" id="Phobius"/>
    </source>
</evidence>
<dbReference type="HOGENOM" id="CLU_001265_39_5_5"/>
<dbReference type="SUPFAM" id="SSF103473">
    <property type="entry name" value="MFS general substrate transporter"/>
    <property type="match status" value="1"/>
</dbReference>
<feature type="transmembrane region" description="Helical" evidence="7">
    <location>
        <begin position="182"/>
        <end position="205"/>
    </location>
</feature>
<feature type="transmembrane region" description="Helical" evidence="7">
    <location>
        <begin position="116"/>
        <end position="135"/>
    </location>
</feature>
<feature type="transmembrane region" description="Helical" evidence="7">
    <location>
        <begin position="438"/>
        <end position="461"/>
    </location>
</feature>
<dbReference type="InterPro" id="IPR011701">
    <property type="entry name" value="MFS"/>
</dbReference>
<dbReference type="PROSITE" id="PS50850">
    <property type="entry name" value="MFS"/>
    <property type="match status" value="1"/>
</dbReference>
<dbReference type="OrthoDB" id="9783227at2"/>
<dbReference type="PANTHER" id="PTHR43045">
    <property type="entry name" value="SHIKIMATE TRANSPORTER"/>
    <property type="match status" value="1"/>
</dbReference>
<feature type="transmembrane region" description="Helical" evidence="7">
    <location>
        <begin position="335"/>
        <end position="355"/>
    </location>
</feature>
<evidence type="ECO:0000256" key="4">
    <source>
        <dbReference type="ARBA" id="ARBA00022692"/>
    </source>
</evidence>
<dbReference type="GO" id="GO:0022857">
    <property type="term" value="F:transmembrane transporter activity"/>
    <property type="evidence" value="ECO:0007669"/>
    <property type="project" value="InterPro"/>
</dbReference>
<feature type="transmembrane region" description="Helical" evidence="7">
    <location>
        <begin position="361"/>
        <end position="386"/>
    </location>
</feature>
<protein>
    <submittedName>
        <fullName evidence="9">Major facilitator superfamily MFS_1</fullName>
    </submittedName>
</protein>
<comment type="subcellular location">
    <subcellularLocation>
        <location evidence="1">Cell membrane</location>
        <topology evidence="1">Multi-pass membrane protein</topology>
    </subcellularLocation>
</comment>
<feature type="transmembrane region" description="Helical" evidence="7">
    <location>
        <begin position="81"/>
        <end position="104"/>
    </location>
</feature>